<evidence type="ECO:0000256" key="1">
    <source>
        <dbReference type="ARBA" id="ARBA00022692"/>
    </source>
</evidence>
<dbReference type="InterPro" id="IPR020846">
    <property type="entry name" value="MFS_dom"/>
</dbReference>
<dbReference type="PROSITE" id="PS50850">
    <property type="entry name" value="MFS"/>
    <property type="match status" value="1"/>
</dbReference>
<dbReference type="SUPFAM" id="SSF103473">
    <property type="entry name" value="MFS general substrate transporter"/>
    <property type="match status" value="1"/>
</dbReference>
<gene>
    <name evidence="6" type="ORF">HNQ77_004960</name>
</gene>
<feature type="transmembrane region" description="Helical" evidence="4">
    <location>
        <begin position="220"/>
        <end position="241"/>
    </location>
</feature>
<keyword evidence="7" id="KW-1185">Reference proteome</keyword>
<dbReference type="GO" id="GO:0022857">
    <property type="term" value="F:transmembrane transporter activity"/>
    <property type="evidence" value="ECO:0007669"/>
    <property type="project" value="InterPro"/>
</dbReference>
<evidence type="ECO:0000313" key="7">
    <source>
        <dbReference type="Proteomes" id="UP000538666"/>
    </source>
</evidence>
<feature type="transmembrane region" description="Helical" evidence="4">
    <location>
        <begin position="147"/>
        <end position="168"/>
    </location>
</feature>
<dbReference type="InterPro" id="IPR036259">
    <property type="entry name" value="MFS_trans_sf"/>
</dbReference>
<feature type="transmembrane region" description="Helical" evidence="4">
    <location>
        <begin position="62"/>
        <end position="83"/>
    </location>
</feature>
<dbReference type="Pfam" id="PF07690">
    <property type="entry name" value="MFS_1"/>
    <property type="match status" value="1"/>
</dbReference>
<evidence type="ECO:0000256" key="4">
    <source>
        <dbReference type="SAM" id="Phobius"/>
    </source>
</evidence>
<comment type="caution">
    <text evidence="6">The sequence shown here is derived from an EMBL/GenBank/DDBJ whole genome shotgun (WGS) entry which is preliminary data.</text>
</comment>
<keyword evidence="2 4" id="KW-1133">Transmembrane helix</keyword>
<evidence type="ECO:0000256" key="2">
    <source>
        <dbReference type="ARBA" id="ARBA00022989"/>
    </source>
</evidence>
<dbReference type="Gene3D" id="1.20.1250.20">
    <property type="entry name" value="MFS general substrate transporter like domains"/>
    <property type="match status" value="2"/>
</dbReference>
<dbReference type="Proteomes" id="UP000538666">
    <property type="component" value="Unassembled WGS sequence"/>
</dbReference>
<dbReference type="AlphaFoldDB" id="A0A841K1V1"/>
<feature type="transmembrane region" description="Helical" evidence="4">
    <location>
        <begin position="115"/>
        <end position="135"/>
    </location>
</feature>
<dbReference type="RefSeq" id="WP_231581359.1">
    <property type="nucleotide sequence ID" value="NZ_JACHEK010000012.1"/>
</dbReference>
<dbReference type="CDD" id="cd17355">
    <property type="entry name" value="MFS_YcxA_like"/>
    <property type="match status" value="1"/>
</dbReference>
<feature type="transmembrane region" description="Helical" evidence="4">
    <location>
        <begin position="20"/>
        <end position="42"/>
    </location>
</feature>
<keyword evidence="1 4" id="KW-0812">Transmembrane</keyword>
<name>A0A841K1V1_9BACT</name>
<dbReference type="PANTHER" id="PTHR11360:SF284">
    <property type="entry name" value="EG:103B4.3 PROTEIN-RELATED"/>
    <property type="match status" value="1"/>
</dbReference>
<feature type="domain" description="Major facilitator superfamily (MFS) profile" evidence="5">
    <location>
        <begin position="21"/>
        <end position="408"/>
    </location>
</feature>
<dbReference type="InterPro" id="IPR050327">
    <property type="entry name" value="Proton-linked_MCT"/>
</dbReference>
<dbReference type="InterPro" id="IPR011701">
    <property type="entry name" value="MFS"/>
</dbReference>
<evidence type="ECO:0000259" key="5">
    <source>
        <dbReference type="PROSITE" id="PS50850"/>
    </source>
</evidence>
<keyword evidence="3 4" id="KW-0472">Membrane</keyword>
<proteinExistence type="predicted"/>
<reference evidence="6 7" key="1">
    <citation type="submission" date="2020-08" db="EMBL/GenBank/DDBJ databases">
        <title>Genomic Encyclopedia of Type Strains, Phase IV (KMG-IV): sequencing the most valuable type-strain genomes for metagenomic binning, comparative biology and taxonomic classification.</title>
        <authorList>
            <person name="Goeker M."/>
        </authorList>
    </citation>
    <scope>NUCLEOTIDE SEQUENCE [LARGE SCALE GENOMIC DNA]</scope>
    <source>
        <strain evidence="6 7">DSM 103733</strain>
    </source>
</reference>
<protein>
    <submittedName>
        <fullName evidence="6">Putative MFS family arabinose efflux permease</fullName>
    </submittedName>
</protein>
<organism evidence="6 7">
    <name type="scientific">Silvibacterium bohemicum</name>
    <dbReference type="NCBI Taxonomy" id="1577686"/>
    <lineage>
        <taxon>Bacteria</taxon>
        <taxon>Pseudomonadati</taxon>
        <taxon>Acidobacteriota</taxon>
        <taxon>Terriglobia</taxon>
        <taxon>Terriglobales</taxon>
        <taxon>Acidobacteriaceae</taxon>
        <taxon>Silvibacterium</taxon>
    </lineage>
</organism>
<dbReference type="PANTHER" id="PTHR11360">
    <property type="entry name" value="MONOCARBOXYLATE TRANSPORTER"/>
    <property type="match status" value="1"/>
</dbReference>
<evidence type="ECO:0000256" key="3">
    <source>
        <dbReference type="ARBA" id="ARBA00023136"/>
    </source>
</evidence>
<feature type="transmembrane region" description="Helical" evidence="4">
    <location>
        <begin position="180"/>
        <end position="199"/>
    </location>
</feature>
<evidence type="ECO:0000313" key="6">
    <source>
        <dbReference type="EMBL" id="MBB6146975.1"/>
    </source>
</evidence>
<dbReference type="EMBL" id="JACHEK010000012">
    <property type="protein sequence ID" value="MBB6146975.1"/>
    <property type="molecule type" value="Genomic_DNA"/>
</dbReference>
<feature type="transmembrane region" description="Helical" evidence="4">
    <location>
        <begin position="318"/>
        <end position="340"/>
    </location>
</feature>
<feature type="transmembrane region" description="Helical" evidence="4">
    <location>
        <begin position="90"/>
        <end position="109"/>
    </location>
</feature>
<feature type="transmembrane region" description="Helical" evidence="4">
    <location>
        <begin position="352"/>
        <end position="373"/>
    </location>
</feature>
<sequence>MSEAMNPQAANESSIRYAGWGVTAAAFTGVMVSFAPIIPYTFSLFLNPLHAAFGWKREAIGGTFALAAITVALVSPGIGVLLDRFAPRRIILPSILIFALALASLSRLGPHIGRFYLTFFILGLVANGTAQFAYTRTVLTWFHQHRGFALALILTGSGVGSVLIPPLTLWAIQHHGWRSAYLMLGGIALLGLPLTALLVRNRPNTVAVHQEHSSDTGTSVAGALRSAAFWILAGIIMLSAFSENGLVTNLAAILTEHRITAETAALALSVRGGAGIIGRLFVGFLIDRFSPQRIQTFILLLSAVGTLILAFAGTSLVALLGATLLGIGLGSEADVAPYLLARYFGRRHFSVLYGLTWTAYAIGGATGPMVIGHLYDRAGFYQPRFIVYLACVSFAAAALSLVLRRNPDSPKRAADSLTPVAALSVES</sequence>
<feature type="transmembrane region" description="Helical" evidence="4">
    <location>
        <begin position="385"/>
        <end position="403"/>
    </location>
</feature>
<accession>A0A841K1V1</accession>